<dbReference type="Proteomes" id="UP000838821">
    <property type="component" value="Unassembled WGS sequence"/>
</dbReference>
<keyword evidence="2" id="KW-1185">Reference proteome</keyword>
<protein>
    <recommendedName>
        <fullName evidence="3">DUF2577 domain-containing protein</fullName>
    </recommendedName>
</protein>
<dbReference type="RefSeq" id="WP_236287043.1">
    <property type="nucleotide sequence ID" value="NZ_CAKMMW010000005.1"/>
</dbReference>
<reference evidence="1" key="1">
    <citation type="submission" date="2022-01" db="EMBL/GenBank/DDBJ databases">
        <authorList>
            <person name="Criscuolo A."/>
        </authorList>
    </citation>
    <scope>NUCLEOTIDE SEQUENCE</scope>
    <source>
        <strain evidence="1">CIP111891</strain>
    </source>
</reference>
<accession>A0ABN8G8L0</accession>
<dbReference type="EMBL" id="CAKMMW010000005">
    <property type="protein sequence ID" value="CAH1202990.1"/>
    <property type="molecule type" value="Genomic_DNA"/>
</dbReference>
<dbReference type="InterPro" id="IPR022555">
    <property type="entry name" value="DUF2577"/>
</dbReference>
<organism evidence="1 2">
    <name type="scientific">Paenibacillus allorhizoplanae</name>
    <dbReference type="NCBI Taxonomy" id="2905648"/>
    <lineage>
        <taxon>Bacteria</taxon>
        <taxon>Bacillati</taxon>
        <taxon>Bacillota</taxon>
        <taxon>Bacilli</taxon>
        <taxon>Bacillales</taxon>
        <taxon>Paenibacillaceae</taxon>
        <taxon>Paenibacillus</taxon>
    </lineage>
</organism>
<sequence>MRNITALVELMKQAGSGATEASKPVNILFGEVTNINPLEVTVDQRFALDEDFLVIPEQLTPYSVEISSQTIVIRRGLDVGESLILLRIQGGQQYIILDRVVNE</sequence>
<dbReference type="Pfam" id="PF10844">
    <property type="entry name" value="DUF2577"/>
    <property type="match status" value="1"/>
</dbReference>
<gene>
    <name evidence="1" type="ORF">PAECIP111891_02191</name>
</gene>
<evidence type="ECO:0008006" key="3">
    <source>
        <dbReference type="Google" id="ProtNLM"/>
    </source>
</evidence>
<evidence type="ECO:0000313" key="2">
    <source>
        <dbReference type="Proteomes" id="UP000838821"/>
    </source>
</evidence>
<proteinExistence type="predicted"/>
<comment type="caution">
    <text evidence="1">The sequence shown here is derived from an EMBL/GenBank/DDBJ whole genome shotgun (WGS) entry which is preliminary data.</text>
</comment>
<name>A0ABN8G8L0_9BACL</name>
<evidence type="ECO:0000313" key="1">
    <source>
        <dbReference type="EMBL" id="CAH1202990.1"/>
    </source>
</evidence>